<sequence>MATYTCQTCQAVGSEDIGKHLSTTRHKLVKYNPLDEVIKCEDCEDSNIHLLNMIRYGLSDISLLCNDCKSKQSSGEISATYSLSNGSLFVKLPQYFKFRDIHCGICESQSDLHVANDGSTQYIYCKKCIDDKIPSIKRNLSFVSEDSDSFLFALLGIKEYVPKPGAKAKKLARKVKGKGGKRQRKPKPDAEERKAHYESKMATKARFQQAKTVKAVGSSSTPSPTLSRSATPRSSTPNNPKRDTKKTTASKPKGAKPSRTPTPQPEMKEKSDPKEHIAKKAQSVSKPKKESNGMPSKSSTVKAEQKIDRKTSKSASSKVNGGSKKTNDKKVPPQTPEAPPAKSKKQEDEKQTSPGHSKGQMSATTTSLKLPPNIYEIKPAPEPPMSYPDLKSYFNEMCINLLLEEKAQLNAERIPMLGPDEFVLEWYQENDLKHKQYKAQVLLTPEILDRYLTKNMQAVKQTPFSQDQGLILLLDDRIPWYGRIAMVDTFSSQKPQKKGYKGKGKSRPPSSNHPQICEMAVELFSWNTMPLPTTVDIKHLKLLPVSVPVSRIFTAMSNLRNPSFIDLVLGNKEVKQINFKNYLQLTRDTFNESQKIGLQSVLNNAITVLQGPPGTGKTSTIHEIILQLLEKMNVSPILVVAASNIAIDNIAEKLLPKYGKSILRITSLQKESEYNRDHPLASICLHHMTFDGLPLHLQEALKDLRRPGVKVSKKQYQSLMSALITQSSKLIASKKVILTTTVAAGSMQLKALPKVPVVIMDEATQSSEPTSLIPLSMNGVDKFVFVGDHKQLSSFSEVPNLSLSLFERILRNGTYKIPHMLDTQYRMHPAISEFPRQKFYNNLLKDGITAEDRKMKGIPINPVVFWDTKGKNPESPVHTRFGVTYANRGEVNYIEQVLMTLVFEKGIKKSDIGIITPYRGQRDLISSTLVKNDVINPDKDIVHEDVDRDDYYSNSKPLTVHIVSDIMVASIDAFQGREKKFMIMSCVRSNDANKVGFLKDERRLNVALTRAQYGLILVGDADCLKHDPLWREYIEDLAVKGSLLVGDSFVYS</sequence>
<reference evidence="4" key="1">
    <citation type="journal article" date="2017" name="Clin. Infect. Dis.">
        <title>Simultaneous emergence of multidrug-resistant Candida auris on 3 continents confirmed by whole-genome sequencing and epidemiological analyses.</title>
        <authorList>
            <person name="Lockhart S.R."/>
            <person name="Etienne K.A."/>
            <person name="Vallabhaneni S."/>
            <person name="Farooqi J."/>
            <person name="Chowdhary A."/>
            <person name="Govender N.P."/>
            <person name="Colombo A.L."/>
            <person name="Calvo B."/>
            <person name="Cuomo C.A."/>
            <person name="Desjardins C.A."/>
            <person name="Berkow E.L."/>
            <person name="Castanheira M."/>
            <person name="Magobo R.E."/>
            <person name="Jabeen K."/>
            <person name="Asghar R.J."/>
            <person name="Meis J.F."/>
            <person name="Jackson B."/>
            <person name="Chiller T."/>
            <person name="Litvintseva A.P."/>
        </authorList>
    </citation>
    <scope>NUCLEOTIDE SEQUENCE [LARGE SCALE GENOMIC DNA]</scope>
    <source>
        <strain evidence="4">B8441</strain>
    </source>
</reference>
<dbReference type="InterPro" id="IPR045055">
    <property type="entry name" value="DNA2/NAM7-like"/>
</dbReference>
<dbReference type="OMA" id="HPLGKIC"/>
<evidence type="ECO:0000313" key="4">
    <source>
        <dbReference type="EMBL" id="PIS55600.1"/>
    </source>
</evidence>
<reference evidence="4" key="2">
    <citation type="submission" date="2017-11" db="EMBL/GenBank/DDBJ databases">
        <title>Candida auris genome assembly and annotation.</title>
        <authorList>
            <person name="Munoz J.F."/>
            <person name="Gade L.G."/>
            <person name="Chow N.A."/>
            <person name="Litvintseva A.P."/>
            <person name="Loparev V.N."/>
            <person name="Cuomo C.A."/>
        </authorList>
    </citation>
    <scope>NUCLEOTIDE SEQUENCE</scope>
    <source>
        <strain evidence="4">B8441</strain>
    </source>
</reference>
<dbReference type="Gene3D" id="3.40.50.300">
    <property type="entry name" value="P-loop containing nucleotide triphosphate hydrolases"/>
    <property type="match status" value="2"/>
</dbReference>
<dbReference type="VEuPathDB" id="FungiDB:CJI96_0000168"/>
<name>A0A2H0ZY84_CANAR</name>
<feature type="compositionally biased region" description="Polar residues" evidence="2">
    <location>
        <begin position="352"/>
        <end position="368"/>
    </location>
</feature>
<feature type="compositionally biased region" description="Basic residues" evidence="2">
    <location>
        <begin position="495"/>
        <end position="506"/>
    </location>
</feature>
<feature type="compositionally biased region" description="Polar residues" evidence="2">
    <location>
        <begin position="293"/>
        <end position="302"/>
    </location>
</feature>
<feature type="domain" description="AAA+ ATPase" evidence="3">
    <location>
        <begin position="603"/>
        <end position="816"/>
    </location>
</feature>
<keyword evidence="1" id="KW-0547">Nucleotide-binding</keyword>
<proteinExistence type="predicted"/>
<dbReference type="InterPro" id="IPR041679">
    <property type="entry name" value="DNA2/NAM7-like_C"/>
</dbReference>
<dbReference type="SMART" id="SM00382">
    <property type="entry name" value="AAA"/>
    <property type="match status" value="1"/>
</dbReference>
<protein>
    <recommendedName>
        <fullName evidence="3">AAA+ ATPase domain-containing protein</fullName>
    </recommendedName>
</protein>
<dbReference type="EMBL" id="PEKT02000004">
    <property type="protein sequence ID" value="PIS55600.1"/>
    <property type="molecule type" value="Genomic_DNA"/>
</dbReference>
<dbReference type="AlphaFoldDB" id="A0A2H0ZY84"/>
<dbReference type="InterPro" id="IPR003593">
    <property type="entry name" value="AAA+_ATPase"/>
</dbReference>
<reference evidence="5" key="3">
    <citation type="submission" date="2021-06" db="EMBL/GenBank/DDBJ databases">
        <title>Candida auris outbreak in lebanese hospital.</title>
        <authorList>
            <person name="Finianos M."/>
        </authorList>
    </citation>
    <scope>NUCLEOTIDE SEQUENCE</scope>
    <source>
        <strain evidence="5">CA7LBN</strain>
    </source>
</reference>
<evidence type="ECO:0000256" key="1">
    <source>
        <dbReference type="ARBA" id="ARBA00022806"/>
    </source>
</evidence>
<feature type="compositionally biased region" description="Basic and acidic residues" evidence="2">
    <location>
        <begin position="266"/>
        <end position="278"/>
    </location>
</feature>
<dbReference type="EMBL" id="CP076749">
    <property type="protein sequence ID" value="QWW22750.1"/>
    <property type="molecule type" value="Genomic_DNA"/>
</dbReference>
<dbReference type="VEuPathDB" id="FungiDB:CJJ07_004954"/>
<dbReference type="SUPFAM" id="SSF52540">
    <property type="entry name" value="P-loop containing nucleoside triphosphate hydrolases"/>
    <property type="match status" value="1"/>
</dbReference>
<dbReference type="InterPro" id="IPR047187">
    <property type="entry name" value="SF1_C_Upf1"/>
</dbReference>
<dbReference type="Pfam" id="PF13087">
    <property type="entry name" value="AAA_12"/>
    <property type="match status" value="1"/>
</dbReference>
<organism evidence="4">
    <name type="scientific">Candidozyma auris</name>
    <name type="common">Yeast</name>
    <name type="synonym">Candida auris</name>
    <dbReference type="NCBI Taxonomy" id="498019"/>
    <lineage>
        <taxon>Eukaryota</taxon>
        <taxon>Fungi</taxon>
        <taxon>Dikarya</taxon>
        <taxon>Ascomycota</taxon>
        <taxon>Saccharomycotina</taxon>
        <taxon>Pichiomycetes</taxon>
        <taxon>Metschnikowiaceae</taxon>
        <taxon>Candidozyma</taxon>
    </lineage>
</organism>
<dbReference type="VEuPathDB" id="FungiDB:B9J08_001704"/>
<gene>
    <name evidence="4" type="ORF">B9J08_001704</name>
    <name evidence="5" type="ORF">CA7LBN_001497</name>
</gene>
<dbReference type="InterPro" id="IPR027417">
    <property type="entry name" value="P-loop_NTPase"/>
</dbReference>
<feature type="region of interest" description="Disordered" evidence="2">
    <location>
        <begin position="494"/>
        <end position="513"/>
    </location>
</feature>
<feature type="region of interest" description="Disordered" evidence="2">
    <location>
        <begin position="166"/>
        <end position="368"/>
    </location>
</feature>
<dbReference type="VEuPathDB" id="FungiDB:CJJ09_001772"/>
<dbReference type="VEuPathDB" id="FungiDB:CJI97_002366"/>
<dbReference type="GO" id="GO:0000184">
    <property type="term" value="P:nuclear-transcribed mRNA catabolic process, nonsense-mediated decay"/>
    <property type="evidence" value="ECO:0007669"/>
    <property type="project" value="TreeGrafter"/>
</dbReference>
<keyword evidence="1" id="KW-0378">Hydrolase</keyword>
<feature type="compositionally biased region" description="Basic residues" evidence="2">
    <location>
        <begin position="166"/>
        <end position="185"/>
    </location>
</feature>
<dbReference type="GO" id="GO:0003678">
    <property type="term" value="F:DNA helicase activity"/>
    <property type="evidence" value="ECO:0007669"/>
    <property type="project" value="UniProtKB-ARBA"/>
</dbReference>
<feature type="compositionally biased region" description="Low complexity" evidence="2">
    <location>
        <begin position="218"/>
        <end position="237"/>
    </location>
</feature>
<feature type="compositionally biased region" description="Polar residues" evidence="2">
    <location>
        <begin position="313"/>
        <end position="324"/>
    </location>
</feature>
<dbReference type="STRING" id="498019.A0A2H0ZY84"/>
<dbReference type="Pfam" id="PF13086">
    <property type="entry name" value="AAA_11"/>
    <property type="match status" value="2"/>
</dbReference>
<dbReference type="PANTHER" id="PTHR10887">
    <property type="entry name" value="DNA2/NAM7 HELICASE FAMILY"/>
    <property type="match status" value="1"/>
</dbReference>
<dbReference type="VEuPathDB" id="FungiDB:QG37_08003"/>
<dbReference type="FunFam" id="3.40.50.300:FF:002019">
    <property type="entry name" value="DNA helicase I"/>
    <property type="match status" value="1"/>
</dbReference>
<dbReference type="GO" id="GO:0005737">
    <property type="term" value="C:cytoplasm"/>
    <property type="evidence" value="ECO:0007669"/>
    <property type="project" value="TreeGrafter"/>
</dbReference>
<dbReference type="CDD" id="cd18808">
    <property type="entry name" value="SF1_C_Upf1"/>
    <property type="match status" value="1"/>
</dbReference>
<keyword evidence="1" id="KW-0347">Helicase</keyword>
<dbReference type="GO" id="GO:0003724">
    <property type="term" value="F:RNA helicase activity"/>
    <property type="evidence" value="ECO:0007669"/>
    <property type="project" value="TreeGrafter"/>
</dbReference>
<evidence type="ECO:0000256" key="2">
    <source>
        <dbReference type="SAM" id="MobiDB-lite"/>
    </source>
</evidence>
<feature type="compositionally biased region" description="Basic and acidic residues" evidence="2">
    <location>
        <begin position="186"/>
        <end position="201"/>
    </location>
</feature>
<keyword evidence="1" id="KW-0067">ATP-binding</keyword>
<evidence type="ECO:0000313" key="5">
    <source>
        <dbReference type="EMBL" id="QWW22750.1"/>
    </source>
</evidence>
<dbReference type="Proteomes" id="UP000825438">
    <property type="component" value="Chromosome I"/>
</dbReference>
<evidence type="ECO:0000259" key="3">
    <source>
        <dbReference type="SMART" id="SM00382"/>
    </source>
</evidence>
<dbReference type="InterPro" id="IPR041677">
    <property type="entry name" value="DNA2/NAM7_AAA_11"/>
</dbReference>
<dbReference type="PANTHER" id="PTHR10887:SF317">
    <property type="entry name" value="ATP-DEPENDENT RNA HELICASE ECM32-RELATED"/>
    <property type="match status" value="1"/>
</dbReference>
<accession>A0A2H0ZY84</accession>